<dbReference type="PANTHER" id="PTHR10701">
    <property type="entry name" value="SMALL NUCLEAR RIBONUCLEOPROTEIN-ASSOCIATED PROTEIN B AND N"/>
    <property type="match status" value="1"/>
</dbReference>
<sequence>MENEAARDFLTSLLNKNLRVVATDGRMFLGQFKCTDPVTTPPSLSAPFLADFHDQFQERNVVLAHTYEYRQPSAQQRAEAAQNSGGGTGSVKLDMTSRYLGLVVVPGEHIVKIEVEEFVSQIRGQNPYATAAVV</sequence>
<dbReference type="InterPro" id="IPR050914">
    <property type="entry name" value="snRNP_SmB/NAA38-like"/>
</dbReference>
<protein>
    <submittedName>
        <fullName evidence="1">N-alpha-acetyltransferase 38-B, NatC auxiliary subunit</fullName>
    </submittedName>
</protein>
<dbReference type="Proteomes" id="UP000295083">
    <property type="component" value="Unassembled WGS sequence"/>
</dbReference>
<evidence type="ECO:0000313" key="2">
    <source>
        <dbReference type="Proteomes" id="UP000295083"/>
    </source>
</evidence>
<gene>
    <name evidence="1" type="primary">naa38-b</name>
    <name evidence="1" type="ORF">C8035_v000794</name>
</gene>
<proteinExistence type="predicted"/>
<dbReference type="PANTHER" id="PTHR10701:SF5">
    <property type="entry name" value="N-ALPHA-ACETYLTRANSFERASE 38, NATC AUXILIARY SUBUNIT"/>
    <property type="match status" value="1"/>
</dbReference>
<organism evidence="1 2">
    <name type="scientific">Colletotrichum spinosum</name>
    <dbReference type="NCBI Taxonomy" id="1347390"/>
    <lineage>
        <taxon>Eukaryota</taxon>
        <taxon>Fungi</taxon>
        <taxon>Dikarya</taxon>
        <taxon>Ascomycota</taxon>
        <taxon>Pezizomycotina</taxon>
        <taxon>Sordariomycetes</taxon>
        <taxon>Hypocreomycetidae</taxon>
        <taxon>Glomerellales</taxon>
        <taxon>Glomerellaceae</taxon>
        <taxon>Colletotrichum</taxon>
        <taxon>Colletotrichum orbiculare species complex</taxon>
    </lineage>
</organism>
<accession>A0A4R8Q8N8</accession>
<dbReference type="EMBL" id="QAPG01000087">
    <property type="protein sequence ID" value="TDZ32054.1"/>
    <property type="molecule type" value="Genomic_DNA"/>
</dbReference>
<comment type="caution">
    <text evidence="1">The sequence shown here is derived from an EMBL/GenBank/DDBJ whole genome shotgun (WGS) entry which is preliminary data.</text>
</comment>
<evidence type="ECO:0000313" key="1">
    <source>
        <dbReference type="EMBL" id="TDZ32054.1"/>
    </source>
</evidence>
<name>A0A4R8Q8N8_9PEZI</name>
<dbReference type="CDD" id="cd06168">
    <property type="entry name" value="LSMD1"/>
    <property type="match status" value="1"/>
</dbReference>
<keyword evidence="1" id="KW-0808">Transferase</keyword>
<keyword evidence="2" id="KW-1185">Reference proteome</keyword>
<dbReference type="AlphaFoldDB" id="A0A4R8Q8N8"/>
<dbReference type="SUPFAM" id="SSF50182">
    <property type="entry name" value="Sm-like ribonucleoproteins"/>
    <property type="match status" value="2"/>
</dbReference>
<reference evidence="1 2" key="1">
    <citation type="submission" date="2018-11" db="EMBL/GenBank/DDBJ databases">
        <title>Genome sequence and assembly of Colletotrichum spinosum.</title>
        <authorList>
            <person name="Gan P."/>
            <person name="Shirasu K."/>
        </authorList>
    </citation>
    <scope>NUCLEOTIDE SEQUENCE [LARGE SCALE GENOMIC DNA]</scope>
    <source>
        <strain evidence="1 2">CBS 515.97</strain>
    </source>
</reference>
<dbReference type="GO" id="GO:0031417">
    <property type="term" value="C:NatC complex"/>
    <property type="evidence" value="ECO:0007669"/>
    <property type="project" value="InterPro"/>
</dbReference>
<dbReference type="Gene3D" id="2.30.30.100">
    <property type="match status" value="1"/>
</dbReference>
<dbReference type="InterPro" id="IPR034110">
    <property type="entry name" value="LSMD1_Sm"/>
</dbReference>
<dbReference type="GO" id="GO:0016740">
    <property type="term" value="F:transferase activity"/>
    <property type="evidence" value="ECO:0007669"/>
    <property type="project" value="UniProtKB-KW"/>
</dbReference>
<dbReference type="InterPro" id="IPR010920">
    <property type="entry name" value="LSM_dom_sf"/>
</dbReference>